<dbReference type="Pfam" id="PF01757">
    <property type="entry name" value="Acyl_transf_3"/>
    <property type="match status" value="1"/>
</dbReference>
<dbReference type="Proteomes" id="UP001500767">
    <property type="component" value="Unassembled WGS sequence"/>
</dbReference>
<feature type="transmembrane region" description="Helical" evidence="1">
    <location>
        <begin position="6"/>
        <end position="32"/>
    </location>
</feature>
<evidence type="ECO:0000313" key="4">
    <source>
        <dbReference type="EMBL" id="GAA3553839.1"/>
    </source>
</evidence>
<keyword evidence="1" id="KW-1133">Transmembrane helix</keyword>
<evidence type="ECO:0000256" key="1">
    <source>
        <dbReference type="SAM" id="Phobius"/>
    </source>
</evidence>
<feature type="transmembrane region" description="Helical" evidence="1">
    <location>
        <begin position="216"/>
        <end position="236"/>
    </location>
</feature>
<dbReference type="InterPro" id="IPR002656">
    <property type="entry name" value="Acyl_transf_3_dom"/>
</dbReference>
<proteinExistence type="predicted"/>
<feature type="transmembrane region" description="Helical" evidence="1">
    <location>
        <begin position="192"/>
        <end position="209"/>
    </location>
</feature>
<feature type="transmembrane region" description="Helical" evidence="1">
    <location>
        <begin position="53"/>
        <end position="73"/>
    </location>
</feature>
<feature type="transmembrane region" description="Helical" evidence="1">
    <location>
        <begin position="125"/>
        <end position="141"/>
    </location>
</feature>
<dbReference type="InterPro" id="IPR050879">
    <property type="entry name" value="Acyltransferase_3"/>
</dbReference>
<keyword evidence="5" id="KW-1185">Reference proteome</keyword>
<reference evidence="5" key="1">
    <citation type="journal article" date="2019" name="Int. J. Syst. Evol. Microbiol.">
        <title>The Global Catalogue of Microorganisms (GCM) 10K type strain sequencing project: providing services to taxonomists for standard genome sequencing and annotation.</title>
        <authorList>
            <consortium name="The Broad Institute Genomics Platform"/>
            <consortium name="The Broad Institute Genome Sequencing Center for Infectious Disease"/>
            <person name="Wu L."/>
            <person name="Ma J."/>
        </authorList>
    </citation>
    <scope>NUCLEOTIDE SEQUENCE [LARGE SCALE GENOMIC DNA]</scope>
    <source>
        <strain evidence="5">JCM 16540</strain>
    </source>
</reference>
<comment type="caution">
    <text evidence="4">The sequence shown here is derived from an EMBL/GenBank/DDBJ whole genome shotgun (WGS) entry which is preliminary data.</text>
</comment>
<evidence type="ECO:0000259" key="2">
    <source>
        <dbReference type="Pfam" id="PF01757"/>
    </source>
</evidence>
<feature type="domain" description="SGNH" evidence="3">
    <location>
        <begin position="458"/>
        <end position="659"/>
    </location>
</feature>
<dbReference type="GO" id="GO:0016746">
    <property type="term" value="F:acyltransferase activity"/>
    <property type="evidence" value="ECO:0007669"/>
    <property type="project" value="UniProtKB-KW"/>
</dbReference>
<accession>A0ABP6WPX7</accession>
<feature type="transmembrane region" description="Helical" evidence="1">
    <location>
        <begin position="301"/>
        <end position="322"/>
    </location>
</feature>
<dbReference type="EMBL" id="BAAAYR010000001">
    <property type="protein sequence ID" value="GAA3553839.1"/>
    <property type="molecule type" value="Genomic_DNA"/>
</dbReference>
<feature type="transmembrane region" description="Helical" evidence="1">
    <location>
        <begin position="153"/>
        <end position="172"/>
    </location>
</feature>
<evidence type="ECO:0000259" key="3">
    <source>
        <dbReference type="Pfam" id="PF19040"/>
    </source>
</evidence>
<evidence type="ECO:0000313" key="5">
    <source>
        <dbReference type="Proteomes" id="UP001500767"/>
    </source>
</evidence>
<name>A0ABP6WPX7_9ACTN</name>
<keyword evidence="1" id="KW-0472">Membrane</keyword>
<organism evidence="4 5">
    <name type="scientific">Microlunatus spumicola</name>
    <dbReference type="NCBI Taxonomy" id="81499"/>
    <lineage>
        <taxon>Bacteria</taxon>
        <taxon>Bacillati</taxon>
        <taxon>Actinomycetota</taxon>
        <taxon>Actinomycetes</taxon>
        <taxon>Propionibacteriales</taxon>
        <taxon>Propionibacteriaceae</taxon>
        <taxon>Microlunatus</taxon>
    </lineage>
</organism>
<feature type="transmembrane region" description="Helical" evidence="1">
    <location>
        <begin position="367"/>
        <end position="384"/>
    </location>
</feature>
<protein>
    <submittedName>
        <fullName evidence="4">Acyltransferase family protein</fullName>
    </submittedName>
</protein>
<dbReference type="InterPro" id="IPR043968">
    <property type="entry name" value="SGNH"/>
</dbReference>
<dbReference type="PANTHER" id="PTHR23028:SF53">
    <property type="entry name" value="ACYL_TRANSF_3 DOMAIN-CONTAINING PROTEIN"/>
    <property type="match status" value="1"/>
</dbReference>
<feature type="transmembrane region" description="Helical" evidence="1">
    <location>
        <begin position="242"/>
        <end position="259"/>
    </location>
</feature>
<sequence>MANHVWGWPAGGFVGVDVFFVISGFLITGLLLREHDRTGHISFSGFYRRRVKRIMPASVLVLVVTVASSWFVFNAARWQTTVVDGVWSLLFVGNWRFALQSTDYFASDRPVSPLQHYWSLGVEEQFYLVWPWLMLLVLVLLGRRAASTVRPRLVLGVLITVLSVASFVWALHDTQVAANRAYFSTFSRVWELGAGALLAVAVPLVSRLPDRLRPPLAWVGLAGMVAGVFVVSPNGFDAPASALPVLATALVIAAGTGVRQQRLLFPLTNRAAGYVGDISFSLYLWHFPVVVLGHAVLGDGLLPGLFLVALATILAVYTYHLVEDPVRRSQWLVPRSDRGRSRRRGHRRHRRSTQARPAFFSPAYQKTAVSLLALVTAVLLVVALQPRTATTTATVAPPVGLPSGASAGTTAQDQLQASLAQALGAEAWPTLSPSMSSVLTGGLGPDDIHACGGADTIDESSCTWGDPKADRTIVVVGNSTALVYVDLLRRVIGNDDGWRVISYGMYGCGFRDMTILAPPPDAQKSCRQRPDDAVAAINRLDPDVLVLSGTGNVESATSEIGKITVKPKLVFLPGPPADKDVNDCFTKVSTPADCVSVPEEGWGVLESKLANDLGGVYVNSQKWFCVDLRCPAFVGTTPMKLDRFHLTTEYNGLIAPAVKEELESREIVRLSA</sequence>
<keyword evidence="1" id="KW-0812">Transmembrane</keyword>
<keyword evidence="4" id="KW-0012">Acyltransferase</keyword>
<dbReference type="PANTHER" id="PTHR23028">
    <property type="entry name" value="ACETYLTRANSFERASE"/>
    <property type="match status" value="1"/>
</dbReference>
<keyword evidence="4" id="KW-0808">Transferase</keyword>
<feature type="domain" description="Acyltransferase 3" evidence="2">
    <location>
        <begin position="10"/>
        <end position="318"/>
    </location>
</feature>
<gene>
    <name evidence="4" type="ORF">GCM10022197_06200</name>
</gene>
<feature type="transmembrane region" description="Helical" evidence="1">
    <location>
        <begin position="271"/>
        <end position="295"/>
    </location>
</feature>
<dbReference type="Pfam" id="PF19040">
    <property type="entry name" value="SGNH"/>
    <property type="match status" value="1"/>
</dbReference>